<dbReference type="Gene3D" id="3.30.420.10">
    <property type="entry name" value="Ribonuclease H-like superfamily/Ribonuclease H"/>
    <property type="match status" value="1"/>
</dbReference>
<dbReference type="AlphaFoldDB" id="A0A9P6LWF0"/>
<evidence type="ECO:0000256" key="2">
    <source>
        <dbReference type="SAM" id="MobiDB-lite"/>
    </source>
</evidence>
<dbReference type="SUPFAM" id="SSF53098">
    <property type="entry name" value="Ribonuclease H-like"/>
    <property type="match status" value="1"/>
</dbReference>
<dbReference type="Gene3D" id="3.30.1370.50">
    <property type="entry name" value="R3H-like domain"/>
    <property type="match status" value="1"/>
</dbReference>
<evidence type="ECO:0000256" key="1">
    <source>
        <dbReference type="ARBA" id="ARBA00008372"/>
    </source>
</evidence>
<dbReference type="GO" id="GO:0003723">
    <property type="term" value="F:RNA binding"/>
    <property type="evidence" value="ECO:0007669"/>
    <property type="project" value="TreeGrafter"/>
</dbReference>
<dbReference type="InterPro" id="IPR036397">
    <property type="entry name" value="RNaseH_sf"/>
</dbReference>
<dbReference type="InterPro" id="IPR012677">
    <property type="entry name" value="Nucleotide-bd_a/b_plait_sf"/>
</dbReference>
<comment type="similarity">
    <text evidence="1">Belongs to the CAF1 family.</text>
</comment>
<feature type="compositionally biased region" description="Low complexity" evidence="2">
    <location>
        <begin position="439"/>
        <end position="457"/>
    </location>
</feature>
<dbReference type="Pfam" id="PF04857">
    <property type="entry name" value="CAF1"/>
    <property type="match status" value="1"/>
</dbReference>
<feature type="compositionally biased region" description="Gly residues" evidence="2">
    <location>
        <begin position="677"/>
        <end position="688"/>
    </location>
</feature>
<reference evidence="3" key="1">
    <citation type="journal article" date="2020" name="Fungal Divers.">
        <title>Resolving the Mortierellaceae phylogeny through synthesis of multi-gene phylogenetics and phylogenomics.</title>
        <authorList>
            <person name="Vandepol N."/>
            <person name="Liber J."/>
            <person name="Desiro A."/>
            <person name="Na H."/>
            <person name="Kennedy M."/>
            <person name="Barry K."/>
            <person name="Grigoriev I.V."/>
            <person name="Miller A.N."/>
            <person name="O'Donnell K."/>
            <person name="Stajich J.E."/>
            <person name="Bonito G."/>
        </authorList>
    </citation>
    <scope>NUCLEOTIDE SEQUENCE</scope>
    <source>
        <strain evidence="3">CK1249</strain>
    </source>
</reference>
<dbReference type="EMBL" id="JAAAHY010001741">
    <property type="protein sequence ID" value="KAF9947043.1"/>
    <property type="molecule type" value="Genomic_DNA"/>
</dbReference>
<proteinExistence type="inferred from homology"/>
<name>A0A9P6LWF0_MORAP</name>
<evidence type="ECO:0000313" key="4">
    <source>
        <dbReference type="Proteomes" id="UP000738359"/>
    </source>
</evidence>
<feature type="compositionally biased region" description="Acidic residues" evidence="2">
    <location>
        <begin position="458"/>
        <end position="469"/>
    </location>
</feature>
<dbReference type="OrthoDB" id="1432093at2759"/>
<evidence type="ECO:0008006" key="5">
    <source>
        <dbReference type="Google" id="ProtNLM"/>
    </source>
</evidence>
<gene>
    <name evidence="3" type="ORF">BGZ70_002906</name>
</gene>
<dbReference type="InterPro" id="IPR012337">
    <property type="entry name" value="RNaseH-like_sf"/>
</dbReference>
<comment type="caution">
    <text evidence="3">The sequence shown here is derived from an EMBL/GenBank/DDBJ whole genome shotgun (WGS) entry which is preliminary data.</text>
</comment>
<dbReference type="PANTHER" id="PTHR15092:SF22">
    <property type="entry name" value="POLY(A)-SPECIFIC RIBONUCLEASE PNLDC1"/>
    <property type="match status" value="1"/>
</dbReference>
<protein>
    <recommendedName>
        <fullName evidence="5">CAF1-domain-containing protein</fullName>
    </recommendedName>
</protein>
<dbReference type="InterPro" id="IPR051181">
    <property type="entry name" value="CAF1_poly(A)_ribonucleases"/>
</dbReference>
<accession>A0A9P6LWF0</accession>
<dbReference type="InterPro" id="IPR036867">
    <property type="entry name" value="R3H_dom_sf"/>
</dbReference>
<dbReference type="Proteomes" id="UP000738359">
    <property type="component" value="Unassembled WGS sequence"/>
</dbReference>
<feature type="region of interest" description="Disordered" evidence="2">
    <location>
        <begin position="649"/>
        <end position="691"/>
    </location>
</feature>
<feature type="region of interest" description="Disordered" evidence="2">
    <location>
        <begin position="417"/>
        <end position="476"/>
    </location>
</feature>
<organism evidence="3 4">
    <name type="scientific">Mortierella alpina</name>
    <name type="common">Oleaginous fungus</name>
    <name type="synonym">Mortierella renispora</name>
    <dbReference type="NCBI Taxonomy" id="64518"/>
    <lineage>
        <taxon>Eukaryota</taxon>
        <taxon>Fungi</taxon>
        <taxon>Fungi incertae sedis</taxon>
        <taxon>Mucoromycota</taxon>
        <taxon>Mortierellomycotina</taxon>
        <taxon>Mortierellomycetes</taxon>
        <taxon>Mortierellales</taxon>
        <taxon>Mortierellaceae</taxon>
        <taxon>Mortierella</taxon>
    </lineage>
</organism>
<dbReference type="PANTHER" id="PTHR15092">
    <property type="entry name" value="POLY A -SPECIFIC RIBONUCLEASE/TARGET OF EGR1, MEMBER 1"/>
    <property type="match status" value="1"/>
</dbReference>
<dbReference type="SUPFAM" id="SSF82708">
    <property type="entry name" value="R3H domain"/>
    <property type="match status" value="1"/>
</dbReference>
<sequence length="751" mass="84310">MEILKENFEASLPLLQKAIAECDFVAMDTEMTGLSAPINNYKPQDSLATRYSKVTHSAASFLVVQLGICTFTWSDEIGGFEARPFNFPCFPSSADEAKAGERFFQCQSTSLEFLINNGFDFNKWIRHGIPYLTHPEEEAYIIRKTEKEAHNATASDTSNNIPVDDRNREFIVSTTAKIQEWLQSSEEETLTVTANNSFFRRLVYQIVRTDFNDELAVTSNAQARTMTLKRMTDEIRLQKEQARIPKPPTLNLRRVLDMIADAKKPLIGHNCFLDLMQISQQFLWDLPSELEEWKRLLNREWDTIIDTKHLASHPLVAPLLTDGTGLESVSKCVQKAPFATVGPKIVMATNFDRYQADASVIEVAAQDETATTVEKTSGKDNVKDETKYHEAGYDAYITGQAFLRFAGFILKKRANLAEDEDAEHTRKKRKVEHGESEGSTDSTPPSISDDSNIQDGQAAEEDEAEEGEVPETPMEKNALLEKRKRIILDNPTNDMKETEELRSYYNLLYMMRSDISIMNLLGPDEEPAERPWSFYLKNIPSSFQTSTLFHLFAPFNPHRFNWVDDTSAWIQLSRYAPAVNGEEASREPYEIKPLPSGALGEEYVSPFCVGDDEMAVKGRDAGVVMEAADIEIVAWKTWYDEREALARSSREMARQQQQQQQEQSNSIRFQKRPFRGPGQGNGALGGAGLSAPQALNEPAAVSSLPGVDRPTAKTVLPVENASSASSAVSTALEVIAGSKRKFDEDEVEKQQ</sequence>
<dbReference type="InterPro" id="IPR006941">
    <property type="entry name" value="RNase_CAF1"/>
</dbReference>
<keyword evidence="4" id="KW-1185">Reference proteome</keyword>
<evidence type="ECO:0000313" key="3">
    <source>
        <dbReference type="EMBL" id="KAF9947043.1"/>
    </source>
</evidence>
<dbReference type="GO" id="GO:0000175">
    <property type="term" value="F:3'-5'-RNA exonuclease activity"/>
    <property type="evidence" value="ECO:0007669"/>
    <property type="project" value="TreeGrafter"/>
</dbReference>
<dbReference type="Gene3D" id="3.30.70.330">
    <property type="match status" value="1"/>
</dbReference>